<feature type="compositionally biased region" description="Basic and acidic residues" evidence="1">
    <location>
        <begin position="71"/>
        <end position="83"/>
    </location>
</feature>
<gene>
    <name evidence="2" type="ORF">PCOR1329_LOCUS49319</name>
</gene>
<sequence length="645" mass="68178">DPRVAQGAPAAEARRYCGGWDSWDVWGTCGLPWHELGSLGSEEQGRWGPLKPEPGVTPAWRGWTLEAVTDQGRDRASSERSPRPEPGVTPARGGRAAEARTDQGRDRTSSDQSNVWSRGGRRAVGGAAGDGDRRDRGDEKYVPEWDGKSVPFCTYERRVKIFELNAAIPPSRRGGRLFSRLGGDAEAKMENLDPEALAVPDAQETLKVGTLVDGFVGELARNVGEEVLDFETRCETKIRELEKAMGEPLTKHLKAHYFLKKLRVGGDKESQNIAGVGKKLGCEKLRGSAKACLPRVSMPRKTPTLPPSADGGGGVHGGYLNRNRRRPGRAAGRGGGRSVHAVRGGQEGDLDEAAGDDGAAEHESVPGELLDFQAGSAAMMARAKKARAGAEEARDFYRGGAKGGSGANAERVKMLTRTLPCKRCGRLSRRKGGPECQGASGKDGGRPIAVVSQPVGEAEPTPEEALAFVDPRSALIAETRDELWLIVVDAACAKGMSVITVAGEREPYRFGPGSAIYSRAAVLVPMERGGKGVMVRLGLVGKDVPPLTSGGALKELEARVRVGEGEIAPGAAGRSHLPLKELSSEHMAMSALGCGPAGPGAWADEAAGQCLGGAWVAFHGRGPSPEGACCAPYMGGRLNDDERDE</sequence>
<feature type="region of interest" description="Disordered" evidence="1">
    <location>
        <begin position="426"/>
        <end position="447"/>
    </location>
</feature>
<protein>
    <submittedName>
        <fullName evidence="2">Uncharacterized protein</fullName>
    </submittedName>
</protein>
<dbReference type="EMBL" id="CAUYUJ010015965">
    <property type="protein sequence ID" value="CAK0860314.1"/>
    <property type="molecule type" value="Genomic_DNA"/>
</dbReference>
<reference evidence="2" key="1">
    <citation type="submission" date="2023-10" db="EMBL/GenBank/DDBJ databases">
        <authorList>
            <person name="Chen Y."/>
            <person name="Shah S."/>
            <person name="Dougan E. K."/>
            <person name="Thang M."/>
            <person name="Chan C."/>
        </authorList>
    </citation>
    <scope>NUCLEOTIDE SEQUENCE [LARGE SCALE GENOMIC DNA]</scope>
</reference>
<evidence type="ECO:0000313" key="2">
    <source>
        <dbReference type="EMBL" id="CAK0860314.1"/>
    </source>
</evidence>
<feature type="region of interest" description="Disordered" evidence="1">
    <location>
        <begin position="297"/>
        <end position="363"/>
    </location>
</feature>
<feature type="non-terminal residue" evidence="2">
    <location>
        <position position="645"/>
    </location>
</feature>
<accession>A0ABN9ULW1</accession>
<evidence type="ECO:0000313" key="3">
    <source>
        <dbReference type="Proteomes" id="UP001189429"/>
    </source>
</evidence>
<feature type="non-terminal residue" evidence="2">
    <location>
        <position position="1"/>
    </location>
</feature>
<name>A0ABN9ULW1_9DINO</name>
<comment type="caution">
    <text evidence="2">The sequence shown here is derived from an EMBL/GenBank/DDBJ whole genome shotgun (WGS) entry which is preliminary data.</text>
</comment>
<feature type="compositionally biased region" description="Basic and acidic residues" evidence="1">
    <location>
        <begin position="95"/>
        <end position="109"/>
    </location>
</feature>
<dbReference type="Proteomes" id="UP001189429">
    <property type="component" value="Unassembled WGS sequence"/>
</dbReference>
<feature type="compositionally biased region" description="Basic and acidic residues" evidence="1">
    <location>
        <begin position="130"/>
        <end position="143"/>
    </location>
</feature>
<feature type="region of interest" description="Disordered" evidence="1">
    <location>
        <begin position="36"/>
        <end position="143"/>
    </location>
</feature>
<keyword evidence="3" id="KW-1185">Reference proteome</keyword>
<organism evidence="2 3">
    <name type="scientific">Prorocentrum cordatum</name>
    <dbReference type="NCBI Taxonomy" id="2364126"/>
    <lineage>
        <taxon>Eukaryota</taxon>
        <taxon>Sar</taxon>
        <taxon>Alveolata</taxon>
        <taxon>Dinophyceae</taxon>
        <taxon>Prorocentrales</taxon>
        <taxon>Prorocentraceae</taxon>
        <taxon>Prorocentrum</taxon>
    </lineage>
</organism>
<proteinExistence type="predicted"/>
<evidence type="ECO:0000256" key="1">
    <source>
        <dbReference type="SAM" id="MobiDB-lite"/>
    </source>
</evidence>